<evidence type="ECO:0000256" key="3">
    <source>
        <dbReference type="PROSITE-ProRule" id="PRU00176"/>
    </source>
</evidence>
<gene>
    <name evidence="5" type="ORF">CCMP2556_LOCUS32076</name>
</gene>
<protein>
    <recommendedName>
        <fullName evidence="4">RRM domain-containing protein</fullName>
    </recommendedName>
</protein>
<keyword evidence="2 3" id="KW-0694">RNA-binding</keyword>
<proteinExistence type="predicted"/>
<feature type="non-terminal residue" evidence="5">
    <location>
        <position position="1"/>
    </location>
</feature>
<dbReference type="CDD" id="cd12277">
    <property type="entry name" value="RRM3_MEI2_EAR1_like"/>
    <property type="match status" value="1"/>
</dbReference>
<dbReference type="InterPro" id="IPR000504">
    <property type="entry name" value="RRM_dom"/>
</dbReference>
<accession>A0ABP0NRZ1</accession>
<evidence type="ECO:0000313" key="5">
    <source>
        <dbReference type="EMBL" id="CAK9065225.1"/>
    </source>
</evidence>
<organism evidence="5 6">
    <name type="scientific">Durusdinium trenchii</name>
    <dbReference type="NCBI Taxonomy" id="1381693"/>
    <lineage>
        <taxon>Eukaryota</taxon>
        <taxon>Sar</taxon>
        <taxon>Alveolata</taxon>
        <taxon>Dinophyceae</taxon>
        <taxon>Suessiales</taxon>
        <taxon>Symbiodiniaceae</taxon>
        <taxon>Durusdinium</taxon>
    </lineage>
</organism>
<dbReference type="Gene3D" id="3.30.70.330">
    <property type="match status" value="1"/>
</dbReference>
<name>A0ABP0NRZ1_9DINO</name>
<dbReference type="InterPro" id="IPR007201">
    <property type="entry name" value="Mei2-like_Rrm_C"/>
</dbReference>
<dbReference type="PROSITE" id="PS50102">
    <property type="entry name" value="RRM"/>
    <property type="match status" value="1"/>
</dbReference>
<evidence type="ECO:0000259" key="4">
    <source>
        <dbReference type="PROSITE" id="PS50102"/>
    </source>
</evidence>
<dbReference type="SUPFAM" id="SSF54928">
    <property type="entry name" value="RNA-binding domain, RBD"/>
    <property type="match status" value="1"/>
</dbReference>
<feature type="domain" description="RRM" evidence="4">
    <location>
        <begin position="80"/>
        <end position="165"/>
    </location>
</feature>
<evidence type="ECO:0000256" key="1">
    <source>
        <dbReference type="ARBA" id="ARBA00022737"/>
    </source>
</evidence>
<reference evidence="5 6" key="1">
    <citation type="submission" date="2024-02" db="EMBL/GenBank/DDBJ databases">
        <authorList>
            <person name="Chen Y."/>
            <person name="Shah S."/>
            <person name="Dougan E. K."/>
            <person name="Thang M."/>
            <person name="Chan C."/>
        </authorList>
    </citation>
    <scope>NUCLEOTIDE SEQUENCE [LARGE SCALE GENOMIC DNA]</scope>
</reference>
<keyword evidence="6" id="KW-1185">Reference proteome</keyword>
<dbReference type="PANTHER" id="PTHR24012">
    <property type="entry name" value="RNA BINDING PROTEIN"/>
    <property type="match status" value="1"/>
</dbReference>
<sequence length="280" mass="30767">AGSNVDCSDEENALVEVVRTAQAAFSQSLSTALSKFGRAESCETTSAGTERLLREQAIVDANSSQASGQQRDSSALAGLTTVMVKNVPVKYTQRKLLREILNAGFQGKMDFIYLPMDPRNRCARGFAFCNFTTPEAAQQFFRTYHKSHLKSFDSDQPLEVMAAEIQGFEANAEHYLVVKVCYSVPSLSILDGMIAMTNTAWKSSLCWQSWHGGRLGIVSLGWRMLEISKASRKEKGRDTLGCPTFLRPLPRQFLNQIRVEEGGADASHVAAASSPSETRP</sequence>
<dbReference type="Proteomes" id="UP001642484">
    <property type="component" value="Unassembled WGS sequence"/>
</dbReference>
<feature type="non-terminal residue" evidence="5">
    <location>
        <position position="280"/>
    </location>
</feature>
<dbReference type="EMBL" id="CAXAMN010021990">
    <property type="protein sequence ID" value="CAK9065225.1"/>
    <property type="molecule type" value="Genomic_DNA"/>
</dbReference>
<dbReference type="Pfam" id="PF04059">
    <property type="entry name" value="RRM_2"/>
    <property type="match status" value="1"/>
</dbReference>
<dbReference type="InterPro" id="IPR012677">
    <property type="entry name" value="Nucleotide-bd_a/b_plait_sf"/>
</dbReference>
<dbReference type="InterPro" id="IPR035979">
    <property type="entry name" value="RBD_domain_sf"/>
</dbReference>
<dbReference type="SMART" id="SM00360">
    <property type="entry name" value="RRM"/>
    <property type="match status" value="1"/>
</dbReference>
<evidence type="ECO:0000313" key="6">
    <source>
        <dbReference type="Proteomes" id="UP001642484"/>
    </source>
</evidence>
<keyword evidence="1" id="KW-0677">Repeat</keyword>
<comment type="caution">
    <text evidence="5">The sequence shown here is derived from an EMBL/GenBank/DDBJ whole genome shotgun (WGS) entry which is preliminary data.</text>
</comment>
<evidence type="ECO:0000256" key="2">
    <source>
        <dbReference type="ARBA" id="ARBA00022884"/>
    </source>
</evidence>